<dbReference type="GO" id="GO:0016740">
    <property type="term" value="F:transferase activity"/>
    <property type="evidence" value="ECO:0007669"/>
    <property type="project" value="TreeGrafter"/>
</dbReference>
<reference evidence="2" key="1">
    <citation type="journal article" date="2021" name="PeerJ">
        <title>Extensive microbial diversity within the chicken gut microbiome revealed by metagenomics and culture.</title>
        <authorList>
            <person name="Gilroy R."/>
            <person name="Ravi A."/>
            <person name="Getino M."/>
            <person name="Pursley I."/>
            <person name="Horton D.L."/>
            <person name="Alikhan N.F."/>
            <person name="Baker D."/>
            <person name="Gharbi K."/>
            <person name="Hall N."/>
            <person name="Watson M."/>
            <person name="Adriaenssens E.M."/>
            <person name="Foster-Nyarko E."/>
            <person name="Jarju S."/>
            <person name="Secka A."/>
            <person name="Antonio M."/>
            <person name="Oren A."/>
            <person name="Chaudhuri R.R."/>
            <person name="La Ragione R."/>
            <person name="Hildebrand F."/>
            <person name="Pallen M.J."/>
        </authorList>
    </citation>
    <scope>NUCLEOTIDE SEQUENCE</scope>
    <source>
        <strain evidence="2">7318</strain>
    </source>
</reference>
<dbReference type="PANTHER" id="PTHR13754:SF18">
    <property type="entry name" value="7,8-DIHYDROPTERIN-6-METHYL-4-(BETA-D-RIBOFURANOSYL)-AMINOBENZENE-5'-PHOSPHATE SYNTHASE"/>
    <property type="match status" value="1"/>
</dbReference>
<dbReference type="InterPro" id="IPR001279">
    <property type="entry name" value="Metallo-B-lactamas"/>
</dbReference>
<evidence type="ECO:0000259" key="1">
    <source>
        <dbReference type="SMART" id="SM00849"/>
    </source>
</evidence>
<feature type="domain" description="Metallo-beta-lactamase" evidence="1">
    <location>
        <begin position="21"/>
        <end position="239"/>
    </location>
</feature>
<protein>
    <submittedName>
        <fullName evidence="2">MBL fold metallo-hydrolase</fullName>
    </submittedName>
</protein>
<dbReference type="Proteomes" id="UP000780768">
    <property type="component" value="Unassembled WGS sequence"/>
</dbReference>
<sequence>MKLKVLIDNNTYIDQYYFGEPGLSYLIETDDAKILFDTGYSGIYLTNADLMNIDLSDITHLVISHGHNDHTGGMACLLDYEFKNVDFIAHPDCFDKKRKHGKDIGSSLQPEDLKPFFSLHLTKEPYWINDRLVFLGEIPTVFDFERIPVGEKWNGSQWIPDINIDDSALVYKTDKGLFIITACSHSGICNIAEYAKKVCNDERIYGIIGGFHLLKNDTKLQKTIEYLESQHIPALYPAHCVCLEARIAMSKKLNIKEVATNFELEI</sequence>
<evidence type="ECO:0000313" key="2">
    <source>
        <dbReference type="EMBL" id="HJF84282.1"/>
    </source>
</evidence>
<comment type="caution">
    <text evidence="2">The sequence shown here is derived from an EMBL/GenBank/DDBJ whole genome shotgun (WGS) entry which is preliminary data.</text>
</comment>
<accession>A0A921L797</accession>
<dbReference type="PANTHER" id="PTHR13754">
    <property type="entry name" value="METALLO-BETA-LACTAMASE SUPERFAMILY PROTEIN"/>
    <property type="match status" value="1"/>
</dbReference>
<dbReference type="EMBL" id="DYVR01000035">
    <property type="protein sequence ID" value="HJF84282.1"/>
    <property type="molecule type" value="Genomic_DNA"/>
</dbReference>
<gene>
    <name evidence="2" type="ORF">K8V65_01260</name>
</gene>
<name>A0A921L797_9FIRM</name>
<dbReference type="AlphaFoldDB" id="A0A921L797"/>
<dbReference type="InterPro" id="IPR052926">
    <property type="entry name" value="Metallo-beta-lactamase_dom"/>
</dbReference>
<evidence type="ECO:0000313" key="3">
    <source>
        <dbReference type="Proteomes" id="UP000780768"/>
    </source>
</evidence>
<dbReference type="CDD" id="cd07713">
    <property type="entry name" value="DHPS-like_MBL-fold"/>
    <property type="match status" value="1"/>
</dbReference>
<dbReference type="Gene3D" id="3.60.15.10">
    <property type="entry name" value="Ribonuclease Z/Hydroxyacylglutathione hydrolase-like"/>
    <property type="match status" value="1"/>
</dbReference>
<proteinExistence type="predicted"/>
<organism evidence="2 3">
    <name type="scientific">Megamonas hypermegale</name>
    <dbReference type="NCBI Taxonomy" id="158847"/>
    <lineage>
        <taxon>Bacteria</taxon>
        <taxon>Bacillati</taxon>
        <taxon>Bacillota</taxon>
        <taxon>Negativicutes</taxon>
        <taxon>Selenomonadales</taxon>
        <taxon>Selenomonadaceae</taxon>
        <taxon>Megamonas</taxon>
    </lineage>
</organism>
<dbReference type="InterPro" id="IPR041712">
    <property type="entry name" value="DHPS-like_MBL-fold"/>
</dbReference>
<reference evidence="2" key="2">
    <citation type="submission" date="2021-09" db="EMBL/GenBank/DDBJ databases">
        <authorList>
            <person name="Gilroy R."/>
        </authorList>
    </citation>
    <scope>NUCLEOTIDE SEQUENCE</scope>
    <source>
        <strain evidence="2">7318</strain>
    </source>
</reference>
<dbReference type="SMART" id="SM00849">
    <property type="entry name" value="Lactamase_B"/>
    <property type="match status" value="1"/>
</dbReference>
<dbReference type="Pfam" id="PF00753">
    <property type="entry name" value="Lactamase_B"/>
    <property type="match status" value="1"/>
</dbReference>
<dbReference type="SUPFAM" id="SSF56281">
    <property type="entry name" value="Metallo-hydrolase/oxidoreductase"/>
    <property type="match status" value="1"/>
</dbReference>
<dbReference type="InterPro" id="IPR036866">
    <property type="entry name" value="RibonucZ/Hydroxyglut_hydro"/>
</dbReference>
<dbReference type="RefSeq" id="WP_303996321.1">
    <property type="nucleotide sequence ID" value="NZ_DXWG01000005.1"/>
</dbReference>